<dbReference type="SUPFAM" id="SSF109910">
    <property type="entry name" value="YgfY-like"/>
    <property type="match status" value="1"/>
</dbReference>
<comment type="caution">
    <text evidence="2">The sequence shown here is derived from an EMBL/GenBank/DDBJ whole genome shotgun (WGS) entry which is preliminary data.</text>
</comment>
<sequence length="108" mass="12455">MHRWFICGNRVGQICSESSGSKGYHYALSPLENDLILGTFADLFLQKMDEKQLKEYETILATPDIDLFNFLTKKEQVPDHLNGPVFSMIQEHILSNPLKYQSTFRNTT</sequence>
<dbReference type="InParanoid" id="A0A2P6NYR4"/>
<protein>
    <recommendedName>
        <fullName evidence="4">Succinate dehydrogenase assembly factor 2, mitochondrial</fullName>
    </recommendedName>
</protein>
<keyword evidence="3" id="KW-1185">Reference proteome</keyword>
<evidence type="ECO:0000256" key="1">
    <source>
        <dbReference type="ARBA" id="ARBA00023186"/>
    </source>
</evidence>
<dbReference type="Proteomes" id="UP000241769">
    <property type="component" value="Unassembled WGS sequence"/>
</dbReference>
<dbReference type="InterPro" id="IPR036714">
    <property type="entry name" value="SDH_sf"/>
</dbReference>
<dbReference type="STRING" id="1890364.A0A2P6NYR4"/>
<dbReference type="GO" id="GO:0006121">
    <property type="term" value="P:mitochondrial electron transport, succinate to ubiquinone"/>
    <property type="evidence" value="ECO:0007669"/>
    <property type="project" value="TreeGrafter"/>
</dbReference>
<dbReference type="GO" id="GO:0005739">
    <property type="term" value="C:mitochondrion"/>
    <property type="evidence" value="ECO:0007669"/>
    <property type="project" value="TreeGrafter"/>
</dbReference>
<dbReference type="PANTHER" id="PTHR12469">
    <property type="entry name" value="PROTEIN EMI5 HOMOLOG, MITOCHONDRIAL"/>
    <property type="match status" value="1"/>
</dbReference>
<dbReference type="Pfam" id="PF03937">
    <property type="entry name" value="Sdh5"/>
    <property type="match status" value="1"/>
</dbReference>
<keyword evidence="1" id="KW-0143">Chaperone</keyword>
<dbReference type="OrthoDB" id="284292at2759"/>
<evidence type="ECO:0008006" key="4">
    <source>
        <dbReference type="Google" id="ProtNLM"/>
    </source>
</evidence>
<dbReference type="AlphaFoldDB" id="A0A2P6NYR4"/>
<gene>
    <name evidence="2" type="ORF">PROFUN_01814</name>
</gene>
<reference evidence="2 3" key="1">
    <citation type="journal article" date="2018" name="Genome Biol. Evol.">
        <title>Multiple Roots of Fruiting Body Formation in Amoebozoa.</title>
        <authorList>
            <person name="Hillmann F."/>
            <person name="Forbes G."/>
            <person name="Novohradska S."/>
            <person name="Ferling I."/>
            <person name="Riege K."/>
            <person name="Groth M."/>
            <person name="Westermann M."/>
            <person name="Marz M."/>
            <person name="Spaller T."/>
            <person name="Winckler T."/>
            <person name="Schaap P."/>
            <person name="Glockner G."/>
        </authorList>
    </citation>
    <scope>NUCLEOTIDE SEQUENCE [LARGE SCALE GENOMIC DNA]</scope>
    <source>
        <strain evidence="2 3">Jena</strain>
    </source>
</reference>
<evidence type="ECO:0000313" key="3">
    <source>
        <dbReference type="Proteomes" id="UP000241769"/>
    </source>
</evidence>
<organism evidence="2 3">
    <name type="scientific">Planoprotostelium fungivorum</name>
    <dbReference type="NCBI Taxonomy" id="1890364"/>
    <lineage>
        <taxon>Eukaryota</taxon>
        <taxon>Amoebozoa</taxon>
        <taxon>Evosea</taxon>
        <taxon>Variosea</taxon>
        <taxon>Cavosteliida</taxon>
        <taxon>Cavosteliaceae</taxon>
        <taxon>Planoprotostelium</taxon>
    </lineage>
</organism>
<dbReference type="GO" id="GO:0034553">
    <property type="term" value="P:mitochondrial respiratory chain complex II assembly"/>
    <property type="evidence" value="ECO:0007669"/>
    <property type="project" value="TreeGrafter"/>
</dbReference>
<dbReference type="EMBL" id="MDYQ01000005">
    <property type="protein sequence ID" value="PRP89094.1"/>
    <property type="molecule type" value="Genomic_DNA"/>
</dbReference>
<proteinExistence type="predicted"/>
<dbReference type="GO" id="GO:0006099">
    <property type="term" value="P:tricarboxylic acid cycle"/>
    <property type="evidence" value="ECO:0007669"/>
    <property type="project" value="TreeGrafter"/>
</dbReference>
<evidence type="ECO:0000313" key="2">
    <source>
        <dbReference type="EMBL" id="PRP89094.1"/>
    </source>
</evidence>
<accession>A0A2P6NYR4</accession>
<name>A0A2P6NYR4_9EUKA</name>
<dbReference type="InterPro" id="IPR005631">
    <property type="entry name" value="SDH"/>
</dbReference>
<dbReference type="Gene3D" id="1.10.150.250">
    <property type="entry name" value="Flavinator of succinate dehydrogenase"/>
    <property type="match status" value="1"/>
</dbReference>
<dbReference type="PANTHER" id="PTHR12469:SF2">
    <property type="entry name" value="SUCCINATE DEHYDROGENASE ASSEMBLY FACTOR 2, MITOCHONDRIAL"/>
    <property type="match status" value="1"/>
</dbReference>